<name>A0A8A3PD05_9HELO</name>
<keyword evidence="3" id="KW-1185">Reference proteome</keyword>
<dbReference type="AlphaFoldDB" id="A0A8A3PD05"/>
<evidence type="ECO:0000256" key="1">
    <source>
        <dbReference type="SAM" id="MobiDB-lite"/>
    </source>
</evidence>
<gene>
    <name evidence="2" type="ORF">DSL72_002559</name>
</gene>
<protein>
    <submittedName>
        <fullName evidence="2">Uncharacterized protein</fullName>
    </submittedName>
</protein>
<feature type="region of interest" description="Disordered" evidence="1">
    <location>
        <begin position="1"/>
        <end position="24"/>
    </location>
</feature>
<dbReference type="EMBL" id="CP063407">
    <property type="protein sequence ID" value="QSZ32975.1"/>
    <property type="molecule type" value="Genomic_DNA"/>
</dbReference>
<organism evidence="2 3">
    <name type="scientific">Monilinia vaccinii-corymbosi</name>
    <dbReference type="NCBI Taxonomy" id="61207"/>
    <lineage>
        <taxon>Eukaryota</taxon>
        <taxon>Fungi</taxon>
        <taxon>Dikarya</taxon>
        <taxon>Ascomycota</taxon>
        <taxon>Pezizomycotina</taxon>
        <taxon>Leotiomycetes</taxon>
        <taxon>Helotiales</taxon>
        <taxon>Sclerotiniaceae</taxon>
        <taxon>Monilinia</taxon>
    </lineage>
</organism>
<evidence type="ECO:0000313" key="3">
    <source>
        <dbReference type="Proteomes" id="UP000672032"/>
    </source>
</evidence>
<dbReference type="Proteomes" id="UP000672032">
    <property type="component" value="Chromosome 3"/>
</dbReference>
<sequence length="24" mass="2559">MSTDTDAGPGHDDELSRTSRVIVV</sequence>
<proteinExistence type="predicted"/>
<reference evidence="2" key="1">
    <citation type="submission" date="2020-10" db="EMBL/GenBank/DDBJ databases">
        <title>Genome Sequence of Monilinia vaccinii-corymbosi Sheds Light on Mummy Berry Disease Infection of Blueberry and Mating Type.</title>
        <authorList>
            <person name="Yow A.G."/>
            <person name="Zhang Y."/>
            <person name="Bansal K."/>
            <person name="Eacker S.M."/>
            <person name="Sullivan S."/>
            <person name="Liachko I."/>
            <person name="Cubeta M.A."/>
            <person name="Rollins J.A."/>
            <person name="Ashrafi H."/>
        </authorList>
    </citation>
    <scope>NUCLEOTIDE SEQUENCE</scope>
    <source>
        <strain evidence="2">RL-1</strain>
    </source>
</reference>
<accession>A0A8A3PD05</accession>
<evidence type="ECO:0000313" key="2">
    <source>
        <dbReference type="EMBL" id="QSZ32975.1"/>
    </source>
</evidence>